<keyword evidence="3 6" id="KW-1133">Transmembrane helix</keyword>
<dbReference type="InterPro" id="IPR013525">
    <property type="entry name" value="ABC2_TM"/>
</dbReference>
<feature type="transmembrane region" description="Helical" evidence="6">
    <location>
        <begin position="854"/>
        <end position="874"/>
    </location>
</feature>
<evidence type="ECO:0000256" key="4">
    <source>
        <dbReference type="ARBA" id="ARBA00023136"/>
    </source>
</evidence>
<name>A0ABW2SN75_9ACTO</name>
<dbReference type="NCBIfam" id="TIGR03057">
    <property type="entry name" value="xxxLxxG_by_4"/>
    <property type="match status" value="4"/>
</dbReference>
<dbReference type="RefSeq" id="WP_380973861.1">
    <property type="nucleotide sequence ID" value="NZ_JBHTEF010000001.1"/>
</dbReference>
<dbReference type="Pfam" id="PF01061">
    <property type="entry name" value="ABC2_membrane"/>
    <property type="match status" value="1"/>
</dbReference>
<feature type="transmembrane region" description="Helical" evidence="6">
    <location>
        <begin position="12"/>
        <end position="33"/>
    </location>
</feature>
<comment type="subcellular location">
    <subcellularLocation>
        <location evidence="1">Membrane</location>
        <topology evidence="1">Multi-pass membrane protein</topology>
    </subcellularLocation>
</comment>
<comment type="caution">
    <text evidence="8">The sequence shown here is derived from an EMBL/GenBank/DDBJ whole genome shotgun (WGS) entry which is preliminary data.</text>
</comment>
<evidence type="ECO:0000313" key="9">
    <source>
        <dbReference type="Proteomes" id="UP001596527"/>
    </source>
</evidence>
<feature type="region of interest" description="Disordered" evidence="5">
    <location>
        <begin position="909"/>
        <end position="940"/>
    </location>
</feature>
<evidence type="ECO:0000256" key="6">
    <source>
        <dbReference type="SAM" id="Phobius"/>
    </source>
</evidence>
<reference evidence="9" key="1">
    <citation type="journal article" date="2019" name="Int. J. Syst. Evol. Microbiol.">
        <title>The Global Catalogue of Microorganisms (GCM) 10K type strain sequencing project: providing services to taxonomists for standard genome sequencing and annotation.</title>
        <authorList>
            <consortium name="The Broad Institute Genomics Platform"/>
            <consortium name="The Broad Institute Genome Sequencing Center for Infectious Disease"/>
            <person name="Wu L."/>
            <person name="Ma J."/>
        </authorList>
    </citation>
    <scope>NUCLEOTIDE SEQUENCE [LARGE SCALE GENOMIC DNA]</scope>
    <source>
        <strain evidence="9">CCUG 56698</strain>
    </source>
</reference>
<organism evidence="8 9">
    <name type="scientific">Schaalia naturae</name>
    <dbReference type="NCBI Taxonomy" id="635203"/>
    <lineage>
        <taxon>Bacteria</taxon>
        <taxon>Bacillati</taxon>
        <taxon>Actinomycetota</taxon>
        <taxon>Actinomycetes</taxon>
        <taxon>Actinomycetales</taxon>
        <taxon>Actinomycetaceae</taxon>
        <taxon>Schaalia</taxon>
    </lineage>
</organism>
<keyword evidence="9" id="KW-1185">Reference proteome</keyword>
<dbReference type="Proteomes" id="UP001596527">
    <property type="component" value="Unassembled WGS sequence"/>
</dbReference>
<gene>
    <name evidence="8" type="ORF">ACFQWG_07515</name>
</gene>
<keyword evidence="4 6" id="KW-0472">Membrane</keyword>
<keyword evidence="2 6" id="KW-0812">Transmembrane</keyword>
<evidence type="ECO:0000256" key="2">
    <source>
        <dbReference type="ARBA" id="ARBA00022692"/>
    </source>
</evidence>
<feature type="transmembrane region" description="Helical" evidence="6">
    <location>
        <begin position="763"/>
        <end position="781"/>
    </location>
</feature>
<dbReference type="EMBL" id="JBHTEF010000001">
    <property type="protein sequence ID" value="MFC7581043.1"/>
    <property type="molecule type" value="Genomic_DNA"/>
</dbReference>
<proteinExistence type="predicted"/>
<dbReference type="InterPro" id="IPR017501">
    <property type="entry name" value="Phage_infect_YhgE_C"/>
</dbReference>
<dbReference type="Gene3D" id="1.10.287.950">
    <property type="entry name" value="Methyl-accepting chemotaxis protein"/>
    <property type="match status" value="1"/>
</dbReference>
<dbReference type="PANTHER" id="PTHR43077:SF5">
    <property type="entry name" value="PHAGE INFECTION PROTEIN"/>
    <property type="match status" value="1"/>
</dbReference>
<protein>
    <submittedName>
        <fullName evidence="8">YhgE/Pip family protein</fullName>
    </submittedName>
</protein>
<evidence type="ECO:0000259" key="7">
    <source>
        <dbReference type="Pfam" id="PF01061"/>
    </source>
</evidence>
<evidence type="ECO:0000256" key="3">
    <source>
        <dbReference type="ARBA" id="ARBA00022989"/>
    </source>
</evidence>
<dbReference type="PANTHER" id="PTHR43077">
    <property type="entry name" value="TRANSPORT PERMEASE YVFS-RELATED"/>
    <property type="match status" value="1"/>
</dbReference>
<dbReference type="NCBIfam" id="TIGR03062">
    <property type="entry name" value="pip_yhgE_Cterm"/>
    <property type="match status" value="1"/>
</dbReference>
<evidence type="ECO:0000256" key="5">
    <source>
        <dbReference type="SAM" id="MobiDB-lite"/>
    </source>
</evidence>
<feature type="transmembrane region" description="Helical" evidence="6">
    <location>
        <begin position="697"/>
        <end position="717"/>
    </location>
</feature>
<dbReference type="InterPro" id="IPR023908">
    <property type="entry name" value="xxxLxxG_rpt"/>
</dbReference>
<accession>A0ABW2SN75</accession>
<evidence type="ECO:0000313" key="8">
    <source>
        <dbReference type="EMBL" id="MFC7581043.1"/>
    </source>
</evidence>
<feature type="transmembrane region" description="Helical" evidence="6">
    <location>
        <begin position="793"/>
        <end position="812"/>
    </location>
</feature>
<sequence>MRKLTGSTFANVIVVVAIAIIPLLYAGLLTSAYQNPTNRLDTMTAAVVDLDTPADVTLATGETRHFALGDELADRLTDPQEGQDVGFTWVRMDSEDEARAAMTSEDIRAMLVIPADFTQATTRVAAGDPQDAAQQTLSLETDDGVNYLAGTMAKTVASEMENVMTARGVDEYVDNIVMSLGTIRDGMDDAQSGASALAEGADDLQSGLSSLEDGASTARSGASQLADGAGQVASGAQSAASGADALSSGVAALSQGASTLDSGVSRYTAGVDQAASGARQIASGAEGLTTLADGVGTYTAGVDQLRATVVAGTSQTPSLVSGASALSTGLAQLVGDGSGANPGLTALANGLGNASDAGDLMDPSQNDTLVKGVDAYTAGVDSLSGQLNDPAATQKLQELTGGAQSLSSGVAAYTASIEQIQQLCVGAHGASDPVCAALTQAVQQDAALTAGASTVADRTSTLAGQMGQTARGAQVLSSQSAELLGKTKEAATGAQTALAGAQKLAAGASTLQAGIGQATDAYNPATGSGRSLAGVLTTLSSQSQTLRAGASSSTQLIGATSQLSSGLTTLTQNSSALASGARQLAEGASTASSGAGTLTVGLKDLADGSATLADSTSALADGLATLDKGARTASDGSSALATGAAKLTEGLSDGVDRIPAYTDADAGHIADVISTPVAVDAVRDHAVANNGAGFTPMFMSLALWVGGIAIFLVLPALDRRPGPTEKWWHAALRPATTATVLSVAQAVLMMTIVNWTIGLSADNVGGLVLLAIAASLTFVAVNQAAVATMAYRGRFVSIILLSLQITSMGATFPVETAPRFFQWIHPFLPMSYTQLAFRDMIAGAGADHAVRNCLAILAVWFVAAVACTFLGAYFRGGRRPLPRDNALLQDQLAADAEQRAAQARVELERARPSFGESATAGALGDAGSGPGDASGAPAAR</sequence>
<evidence type="ECO:0000256" key="1">
    <source>
        <dbReference type="ARBA" id="ARBA00004141"/>
    </source>
</evidence>
<dbReference type="InterPro" id="IPR051328">
    <property type="entry name" value="T7SS_ABC-Transporter"/>
</dbReference>
<feature type="domain" description="ABC-2 type transporter transmembrane" evidence="7">
    <location>
        <begin position="721"/>
        <end position="839"/>
    </location>
</feature>
<feature type="transmembrane region" description="Helical" evidence="6">
    <location>
        <begin position="738"/>
        <end position="757"/>
    </location>
</feature>